<sequence>MLPPFMTSSLVPHEDSTRNKIQDDASWSEQFRENSIEPEDLHKPSIHCFKLPSVSSNIILSNLCSVLLELINELSSKA</sequence>
<dbReference type="Proteomes" id="UP000059680">
    <property type="component" value="Chromosome 12"/>
</dbReference>
<evidence type="ECO:0000313" key="3">
    <source>
        <dbReference type="Proteomes" id="UP000059680"/>
    </source>
</evidence>
<dbReference type="EMBL" id="AP014968">
    <property type="protein sequence ID" value="BAT16249.1"/>
    <property type="molecule type" value="Genomic_DNA"/>
</dbReference>
<dbReference type="InParanoid" id="A0A0P0Y7U1"/>
<proteinExistence type="predicted"/>
<dbReference type="PaxDb" id="39947-A0A0P0Y7U1"/>
<organism evidence="2 3">
    <name type="scientific">Oryza sativa subsp. japonica</name>
    <name type="common">Rice</name>
    <dbReference type="NCBI Taxonomy" id="39947"/>
    <lineage>
        <taxon>Eukaryota</taxon>
        <taxon>Viridiplantae</taxon>
        <taxon>Streptophyta</taxon>
        <taxon>Embryophyta</taxon>
        <taxon>Tracheophyta</taxon>
        <taxon>Spermatophyta</taxon>
        <taxon>Magnoliopsida</taxon>
        <taxon>Liliopsida</taxon>
        <taxon>Poales</taxon>
        <taxon>Poaceae</taxon>
        <taxon>BOP clade</taxon>
        <taxon>Oryzoideae</taxon>
        <taxon>Oryzeae</taxon>
        <taxon>Oryzinae</taxon>
        <taxon>Oryza</taxon>
        <taxon>Oryza sativa</taxon>
    </lineage>
</organism>
<name>A0A0P0Y7U1_ORYSJ</name>
<evidence type="ECO:0000313" key="2">
    <source>
        <dbReference type="EMBL" id="BAT16249.1"/>
    </source>
</evidence>
<protein>
    <submittedName>
        <fullName evidence="2">Os12g0197600 protein</fullName>
    </submittedName>
</protein>
<gene>
    <name evidence="2" type="ordered locus">Os12g0197600</name>
    <name evidence="2" type="ORF">OSNPB_120197600</name>
</gene>
<evidence type="ECO:0000256" key="1">
    <source>
        <dbReference type="SAM" id="MobiDB-lite"/>
    </source>
</evidence>
<reference evidence="3" key="1">
    <citation type="journal article" date="2005" name="Nature">
        <title>The map-based sequence of the rice genome.</title>
        <authorList>
            <consortium name="International rice genome sequencing project (IRGSP)"/>
            <person name="Matsumoto T."/>
            <person name="Wu J."/>
            <person name="Kanamori H."/>
            <person name="Katayose Y."/>
            <person name="Fujisawa M."/>
            <person name="Namiki N."/>
            <person name="Mizuno H."/>
            <person name="Yamamoto K."/>
            <person name="Antonio B.A."/>
            <person name="Baba T."/>
            <person name="Sakata K."/>
            <person name="Nagamura Y."/>
            <person name="Aoki H."/>
            <person name="Arikawa K."/>
            <person name="Arita K."/>
            <person name="Bito T."/>
            <person name="Chiden Y."/>
            <person name="Fujitsuka N."/>
            <person name="Fukunaka R."/>
            <person name="Hamada M."/>
            <person name="Harada C."/>
            <person name="Hayashi A."/>
            <person name="Hijishita S."/>
            <person name="Honda M."/>
            <person name="Hosokawa S."/>
            <person name="Ichikawa Y."/>
            <person name="Idonuma A."/>
            <person name="Iijima M."/>
            <person name="Ikeda M."/>
            <person name="Ikeno M."/>
            <person name="Ito K."/>
            <person name="Ito S."/>
            <person name="Ito T."/>
            <person name="Ito Y."/>
            <person name="Ito Y."/>
            <person name="Iwabuchi A."/>
            <person name="Kamiya K."/>
            <person name="Karasawa W."/>
            <person name="Kurita K."/>
            <person name="Katagiri S."/>
            <person name="Kikuta A."/>
            <person name="Kobayashi H."/>
            <person name="Kobayashi N."/>
            <person name="Machita K."/>
            <person name="Maehara T."/>
            <person name="Masukawa M."/>
            <person name="Mizubayashi T."/>
            <person name="Mukai Y."/>
            <person name="Nagasaki H."/>
            <person name="Nagata Y."/>
            <person name="Naito S."/>
            <person name="Nakashima M."/>
            <person name="Nakama Y."/>
            <person name="Nakamichi Y."/>
            <person name="Nakamura M."/>
            <person name="Meguro A."/>
            <person name="Negishi M."/>
            <person name="Ohta I."/>
            <person name="Ohta T."/>
            <person name="Okamoto M."/>
            <person name="Ono N."/>
            <person name="Saji S."/>
            <person name="Sakaguchi M."/>
            <person name="Sakai K."/>
            <person name="Shibata M."/>
            <person name="Shimokawa T."/>
            <person name="Song J."/>
            <person name="Takazaki Y."/>
            <person name="Terasawa K."/>
            <person name="Tsugane M."/>
            <person name="Tsuji K."/>
            <person name="Ueda S."/>
            <person name="Waki K."/>
            <person name="Yamagata H."/>
            <person name="Yamamoto M."/>
            <person name="Yamamoto S."/>
            <person name="Yamane H."/>
            <person name="Yoshiki S."/>
            <person name="Yoshihara R."/>
            <person name="Yukawa K."/>
            <person name="Zhong H."/>
            <person name="Yano M."/>
            <person name="Yuan Q."/>
            <person name="Ouyang S."/>
            <person name="Liu J."/>
            <person name="Jones K.M."/>
            <person name="Gansberger K."/>
            <person name="Moffat K."/>
            <person name="Hill J."/>
            <person name="Bera J."/>
            <person name="Fadrosh D."/>
            <person name="Jin S."/>
            <person name="Johri S."/>
            <person name="Kim M."/>
            <person name="Overton L."/>
            <person name="Reardon M."/>
            <person name="Tsitrin T."/>
            <person name="Vuong H."/>
            <person name="Weaver B."/>
            <person name="Ciecko A."/>
            <person name="Tallon L."/>
            <person name="Jackson J."/>
            <person name="Pai G."/>
            <person name="Aken S.V."/>
            <person name="Utterback T."/>
            <person name="Reidmuller S."/>
            <person name="Feldblyum T."/>
            <person name="Hsiao J."/>
            <person name="Zismann V."/>
            <person name="Iobst S."/>
            <person name="de Vazeille A.R."/>
            <person name="Buell C.R."/>
            <person name="Ying K."/>
            <person name="Li Y."/>
            <person name="Lu T."/>
            <person name="Huang Y."/>
            <person name="Zhao Q."/>
            <person name="Feng Q."/>
            <person name="Zhang L."/>
            <person name="Zhu J."/>
            <person name="Weng Q."/>
            <person name="Mu J."/>
            <person name="Lu Y."/>
            <person name="Fan D."/>
            <person name="Liu Y."/>
            <person name="Guan J."/>
            <person name="Zhang Y."/>
            <person name="Yu S."/>
            <person name="Liu X."/>
            <person name="Zhang Y."/>
            <person name="Hong G."/>
            <person name="Han B."/>
            <person name="Choisne N."/>
            <person name="Demange N."/>
            <person name="Orjeda G."/>
            <person name="Samain S."/>
            <person name="Cattolico L."/>
            <person name="Pelletier E."/>
            <person name="Couloux A."/>
            <person name="Segurens B."/>
            <person name="Wincker P."/>
            <person name="D'Hont A."/>
            <person name="Scarpelli C."/>
            <person name="Weissenbach J."/>
            <person name="Salanoubat M."/>
            <person name="Quetier F."/>
            <person name="Yu Y."/>
            <person name="Kim H.R."/>
            <person name="Rambo T."/>
            <person name="Currie J."/>
            <person name="Collura K."/>
            <person name="Luo M."/>
            <person name="Yang T."/>
            <person name="Ammiraju J.S.S."/>
            <person name="Engler F."/>
            <person name="Soderlund C."/>
            <person name="Wing R.A."/>
            <person name="Palmer L.E."/>
            <person name="de la Bastide M."/>
            <person name="Spiegel L."/>
            <person name="Nascimento L."/>
            <person name="Zutavern T."/>
            <person name="O'Shaughnessy A."/>
            <person name="Dike S."/>
            <person name="Dedhia N."/>
            <person name="Preston R."/>
            <person name="Balija V."/>
            <person name="McCombie W.R."/>
            <person name="Chow T."/>
            <person name="Chen H."/>
            <person name="Chung M."/>
            <person name="Chen C."/>
            <person name="Shaw J."/>
            <person name="Wu H."/>
            <person name="Hsiao K."/>
            <person name="Chao Y."/>
            <person name="Chu M."/>
            <person name="Cheng C."/>
            <person name="Hour A."/>
            <person name="Lee P."/>
            <person name="Lin S."/>
            <person name="Lin Y."/>
            <person name="Liou J."/>
            <person name="Liu S."/>
            <person name="Hsing Y."/>
            <person name="Raghuvanshi S."/>
            <person name="Mohanty A."/>
            <person name="Bharti A.K."/>
            <person name="Gaur A."/>
            <person name="Gupta V."/>
            <person name="Kumar D."/>
            <person name="Ravi V."/>
            <person name="Vij S."/>
            <person name="Kapur A."/>
            <person name="Khurana P."/>
            <person name="Khurana P."/>
            <person name="Khurana J.P."/>
            <person name="Tyagi A.K."/>
            <person name="Gaikwad K."/>
            <person name="Singh A."/>
            <person name="Dalal V."/>
            <person name="Srivastava S."/>
            <person name="Dixit A."/>
            <person name="Pal A.K."/>
            <person name="Ghazi I.A."/>
            <person name="Yadav M."/>
            <person name="Pandit A."/>
            <person name="Bhargava A."/>
            <person name="Sureshbabu K."/>
            <person name="Batra K."/>
            <person name="Sharma T.R."/>
            <person name="Mohapatra T."/>
            <person name="Singh N.K."/>
            <person name="Messing J."/>
            <person name="Nelson A.B."/>
            <person name="Fuks G."/>
            <person name="Kavchok S."/>
            <person name="Keizer G."/>
            <person name="Linton E."/>
            <person name="Llaca V."/>
            <person name="Song R."/>
            <person name="Tanyolac B."/>
            <person name="Young S."/>
            <person name="Ho-Il K."/>
            <person name="Hahn J.H."/>
            <person name="Sangsakoo G."/>
            <person name="Vanavichit A."/>
            <person name="de Mattos Luiz.A.T."/>
            <person name="Zimmer P.D."/>
            <person name="Malone G."/>
            <person name="Dellagostin O."/>
            <person name="de Oliveira A.C."/>
            <person name="Bevan M."/>
            <person name="Bancroft I."/>
            <person name="Minx P."/>
            <person name="Cordum H."/>
            <person name="Wilson R."/>
            <person name="Cheng Z."/>
            <person name="Jin W."/>
            <person name="Jiang J."/>
            <person name="Leong S.A."/>
            <person name="Iwama H."/>
            <person name="Gojobori T."/>
            <person name="Itoh T."/>
            <person name="Niimura Y."/>
            <person name="Fujii Y."/>
            <person name="Habara T."/>
            <person name="Sakai H."/>
            <person name="Sato Y."/>
            <person name="Wilson G."/>
            <person name="Kumar K."/>
            <person name="McCouch S."/>
            <person name="Juretic N."/>
            <person name="Hoen D."/>
            <person name="Wright S."/>
            <person name="Bruskiewich R."/>
            <person name="Bureau T."/>
            <person name="Miyao A."/>
            <person name="Hirochika H."/>
            <person name="Nishikawa T."/>
            <person name="Kadowaki K."/>
            <person name="Sugiura M."/>
            <person name="Burr B."/>
            <person name="Sasaki T."/>
        </authorList>
    </citation>
    <scope>NUCLEOTIDE SEQUENCE [LARGE SCALE GENOMIC DNA]</scope>
    <source>
        <strain evidence="3">cv. Nipponbare</strain>
    </source>
</reference>
<feature type="compositionally biased region" description="Basic and acidic residues" evidence="1">
    <location>
        <begin position="12"/>
        <end position="23"/>
    </location>
</feature>
<dbReference type="AlphaFoldDB" id="A0A0P0Y7U1"/>
<feature type="region of interest" description="Disordered" evidence="1">
    <location>
        <begin position="1"/>
        <end position="33"/>
    </location>
</feature>
<dbReference type="Gramene" id="Os12t0197600-01">
    <property type="protein sequence ID" value="Os12t0197600-01"/>
    <property type="gene ID" value="Os12g0197600"/>
</dbReference>
<accession>A0A0P0Y7U1</accession>
<keyword evidence="3" id="KW-1185">Reference proteome</keyword>
<reference evidence="2 3" key="2">
    <citation type="journal article" date="2013" name="Plant Cell Physiol.">
        <title>Rice Annotation Project Database (RAP-DB): an integrative and interactive database for rice genomics.</title>
        <authorList>
            <person name="Sakai H."/>
            <person name="Lee S.S."/>
            <person name="Tanaka T."/>
            <person name="Numa H."/>
            <person name="Kim J."/>
            <person name="Kawahara Y."/>
            <person name="Wakimoto H."/>
            <person name="Yang C.C."/>
            <person name="Iwamoto M."/>
            <person name="Abe T."/>
            <person name="Yamada Y."/>
            <person name="Muto A."/>
            <person name="Inokuchi H."/>
            <person name="Ikemura T."/>
            <person name="Matsumoto T."/>
            <person name="Sasaki T."/>
            <person name="Itoh T."/>
        </authorList>
    </citation>
    <scope>NUCLEOTIDE SEQUENCE [LARGE SCALE GENOMIC DNA]</scope>
    <source>
        <strain evidence="3">cv. Nipponbare</strain>
    </source>
</reference>
<reference evidence="2 3" key="3">
    <citation type="journal article" date="2013" name="Rice">
        <title>Improvement of the Oryza sativa Nipponbare reference genome using next generation sequence and optical map data.</title>
        <authorList>
            <person name="Kawahara Y."/>
            <person name="de la Bastide M."/>
            <person name="Hamilton J.P."/>
            <person name="Kanamori H."/>
            <person name="McCombie W.R."/>
            <person name="Ouyang S."/>
            <person name="Schwartz D.C."/>
            <person name="Tanaka T."/>
            <person name="Wu J."/>
            <person name="Zhou S."/>
            <person name="Childs K.L."/>
            <person name="Davidson R.M."/>
            <person name="Lin H."/>
            <person name="Quesada-Ocampo L."/>
            <person name="Vaillancourt B."/>
            <person name="Sakai H."/>
            <person name="Lee S.S."/>
            <person name="Kim J."/>
            <person name="Numa H."/>
            <person name="Itoh T."/>
            <person name="Buell C.R."/>
            <person name="Matsumoto T."/>
        </authorList>
    </citation>
    <scope>NUCLEOTIDE SEQUENCE [LARGE SCALE GENOMIC DNA]</scope>
    <source>
        <strain evidence="3">cv. Nipponbare</strain>
    </source>
</reference>
<feature type="compositionally biased region" description="Polar residues" evidence="1">
    <location>
        <begin position="1"/>
        <end position="10"/>
    </location>
</feature>